<protein>
    <submittedName>
        <fullName evidence="2 4">Uncharacterized protein</fullName>
    </submittedName>
</protein>
<dbReference type="GeneID" id="54462574"/>
<name>A0A6A6ZB78_9PEZI</name>
<dbReference type="AlphaFoldDB" id="A0A6A6ZB78"/>
<evidence type="ECO:0000256" key="1">
    <source>
        <dbReference type="SAM" id="MobiDB-lite"/>
    </source>
</evidence>
<reference evidence="2 4" key="1">
    <citation type="journal article" date="2020" name="Stud. Mycol.">
        <title>101 Dothideomycetes genomes: a test case for predicting lifestyles and emergence of pathogens.</title>
        <authorList>
            <person name="Haridas S."/>
            <person name="Albert R."/>
            <person name="Binder M."/>
            <person name="Bloem J."/>
            <person name="Labutti K."/>
            <person name="Salamov A."/>
            <person name="Andreopoulos B."/>
            <person name="Baker S."/>
            <person name="Barry K."/>
            <person name="Bills G."/>
            <person name="Bluhm B."/>
            <person name="Cannon C."/>
            <person name="Castanera R."/>
            <person name="Culley D."/>
            <person name="Daum C."/>
            <person name="Ezra D."/>
            <person name="Gonzalez J."/>
            <person name="Henrissat B."/>
            <person name="Kuo A."/>
            <person name="Liang C."/>
            <person name="Lipzen A."/>
            <person name="Lutzoni F."/>
            <person name="Magnuson J."/>
            <person name="Mondo S."/>
            <person name="Nolan M."/>
            <person name="Ohm R."/>
            <person name="Pangilinan J."/>
            <person name="Park H.-J."/>
            <person name="Ramirez L."/>
            <person name="Alfaro M."/>
            <person name="Sun H."/>
            <person name="Tritt A."/>
            <person name="Yoshinaga Y."/>
            <person name="Zwiers L.-H."/>
            <person name="Turgeon B."/>
            <person name="Goodwin S."/>
            <person name="Spatafora J."/>
            <person name="Crous P."/>
            <person name="Grigoriev I."/>
        </authorList>
    </citation>
    <scope>NUCLEOTIDE SEQUENCE</scope>
    <source>
        <strain evidence="2 4">CBS 304.34</strain>
    </source>
</reference>
<accession>A0A6A6ZB78</accession>
<reference evidence="4" key="3">
    <citation type="submission" date="2025-04" db="UniProtKB">
        <authorList>
            <consortium name="RefSeq"/>
        </authorList>
    </citation>
    <scope>IDENTIFICATION</scope>
    <source>
        <strain evidence="4">CBS 304.34</strain>
    </source>
</reference>
<dbReference type="RefSeq" id="XP_033584913.1">
    <property type="nucleotide sequence ID" value="XM_033721681.1"/>
</dbReference>
<dbReference type="EMBL" id="MU003692">
    <property type="protein sequence ID" value="KAF2817949.1"/>
    <property type="molecule type" value="Genomic_DNA"/>
</dbReference>
<evidence type="ECO:0000313" key="4">
    <source>
        <dbReference type="RefSeq" id="XP_033584913.1"/>
    </source>
</evidence>
<evidence type="ECO:0000313" key="2">
    <source>
        <dbReference type="EMBL" id="KAF2817949.1"/>
    </source>
</evidence>
<reference evidence="4" key="2">
    <citation type="submission" date="2020-04" db="EMBL/GenBank/DDBJ databases">
        <authorList>
            <consortium name="NCBI Genome Project"/>
        </authorList>
    </citation>
    <scope>NUCLEOTIDE SEQUENCE</scope>
    <source>
        <strain evidence="4">CBS 304.34</strain>
    </source>
</reference>
<organism evidence="2">
    <name type="scientific">Mytilinidion resinicola</name>
    <dbReference type="NCBI Taxonomy" id="574789"/>
    <lineage>
        <taxon>Eukaryota</taxon>
        <taxon>Fungi</taxon>
        <taxon>Dikarya</taxon>
        <taxon>Ascomycota</taxon>
        <taxon>Pezizomycotina</taxon>
        <taxon>Dothideomycetes</taxon>
        <taxon>Pleosporomycetidae</taxon>
        <taxon>Mytilinidiales</taxon>
        <taxon>Mytilinidiaceae</taxon>
        <taxon>Mytilinidion</taxon>
    </lineage>
</organism>
<feature type="region of interest" description="Disordered" evidence="1">
    <location>
        <begin position="403"/>
        <end position="428"/>
    </location>
</feature>
<evidence type="ECO:0000313" key="3">
    <source>
        <dbReference type="Proteomes" id="UP000504636"/>
    </source>
</evidence>
<gene>
    <name evidence="2 4" type="ORF">BDZ99DRAFT_470882</name>
</gene>
<dbReference type="Proteomes" id="UP000504636">
    <property type="component" value="Unplaced"/>
</dbReference>
<sequence length="428" mass="47802">MAASYLQPKKPGKLQSASFYVWRWCESGRCVVVIMGGHGRVPKSCCELPWRPGSYRTESAQMSQWSESLCILNISLHALWYPRCEKWRRDVVVGASNSTATARIARSPQRVAQFNTMATSLGRCEVSAARGYYFGSLCLPFVRRNPGTRRHNTRYGIKRWTHTTPGIDICVRYASVCSKKHGVVASSSHPFPMPAAQNSLSRFSASSASPLSTVKLLRKAYLFTYHHLIHGDLFQPSQRRYPAPSQCFSPSPVALPPHQLSSSILKLPHKHDHHRHFKTSSPFLAHPSIVFSCPCQARSLLYDFRPPPSDRPSQRRFLSTHSRSGSTPIHAYSAVDFPSIPTFHLRLGASSAELTKILQRKRVRHRLQRRATTIRILHTVLFPRFETSHAVVDNLAAESALAASAPPRDKGKAVPEGCPGTFSLTPDS</sequence>
<keyword evidence="3" id="KW-1185">Reference proteome</keyword>
<proteinExistence type="predicted"/>